<evidence type="ECO:0000313" key="6">
    <source>
        <dbReference type="Proteomes" id="UP001300261"/>
    </source>
</evidence>
<evidence type="ECO:0000256" key="1">
    <source>
        <dbReference type="ARBA" id="ARBA00023002"/>
    </source>
</evidence>
<evidence type="ECO:0000256" key="2">
    <source>
        <dbReference type="ARBA" id="ARBA00023027"/>
    </source>
</evidence>
<accession>A0ABT3QW68</accession>
<reference evidence="5 6" key="1">
    <citation type="journal article" date="2016" name="Int. J. Syst. Evol. Microbiol.">
        <title>Labrenzia salina sp. nov., isolated from the rhizosphere of the halophyte Arthrocnemum macrostachyum.</title>
        <authorList>
            <person name="Camacho M."/>
            <person name="Redondo-Gomez S."/>
            <person name="Rodriguez-Llorente I."/>
            <person name="Rohde M."/>
            <person name="Sproer C."/>
            <person name="Schumann P."/>
            <person name="Klenk H.P."/>
            <person name="Montero-Calasanz M.D.C."/>
        </authorList>
    </citation>
    <scope>NUCLEOTIDE SEQUENCE [LARGE SCALE GENOMIC DNA]</scope>
    <source>
        <strain evidence="5 6">DSM 29163</strain>
    </source>
</reference>
<evidence type="ECO:0000313" key="5">
    <source>
        <dbReference type="EMBL" id="MCX2721156.1"/>
    </source>
</evidence>
<dbReference type="InterPro" id="IPR015815">
    <property type="entry name" value="HIBADH-related"/>
</dbReference>
<dbReference type="PANTHER" id="PTHR43060">
    <property type="entry name" value="3-HYDROXYISOBUTYRATE DEHYDROGENASE-LIKE 1, MITOCHONDRIAL-RELATED"/>
    <property type="match status" value="1"/>
</dbReference>
<dbReference type="Pfam" id="PF03446">
    <property type="entry name" value="NAD_binding_2"/>
    <property type="match status" value="1"/>
</dbReference>
<name>A0ABT3QW68_9HYPH</name>
<dbReference type="Proteomes" id="UP001300261">
    <property type="component" value="Unassembled WGS sequence"/>
</dbReference>
<dbReference type="PANTHER" id="PTHR43060:SF15">
    <property type="entry name" value="3-HYDROXYISOBUTYRATE DEHYDROGENASE-LIKE 1, MITOCHONDRIAL-RELATED"/>
    <property type="match status" value="1"/>
</dbReference>
<dbReference type="PIRSF" id="PIRSF000103">
    <property type="entry name" value="HIBADH"/>
    <property type="match status" value="1"/>
</dbReference>
<dbReference type="InterPro" id="IPR029154">
    <property type="entry name" value="HIBADH-like_NADP-bd"/>
</dbReference>
<dbReference type="InterPro" id="IPR036291">
    <property type="entry name" value="NAD(P)-bd_dom_sf"/>
</dbReference>
<dbReference type="Gene3D" id="3.40.50.720">
    <property type="entry name" value="NAD(P)-binding Rossmann-like Domain"/>
    <property type="match status" value="1"/>
</dbReference>
<proteinExistence type="predicted"/>
<gene>
    <name evidence="5" type="ORF">ON753_01855</name>
</gene>
<dbReference type="InterPro" id="IPR008927">
    <property type="entry name" value="6-PGluconate_DH-like_C_sf"/>
</dbReference>
<protein>
    <submittedName>
        <fullName evidence="5">NAD(P)-dependent oxidoreductase</fullName>
    </submittedName>
</protein>
<feature type="domain" description="3-hydroxyisobutyrate dehydrogenase-like NAD-binding" evidence="4">
    <location>
        <begin position="170"/>
        <end position="284"/>
    </location>
</feature>
<feature type="domain" description="6-phosphogluconate dehydrogenase NADP-binding" evidence="3">
    <location>
        <begin position="10"/>
        <end position="167"/>
    </location>
</feature>
<dbReference type="InterPro" id="IPR013328">
    <property type="entry name" value="6PGD_dom2"/>
</dbReference>
<dbReference type="SUPFAM" id="SSF48179">
    <property type="entry name" value="6-phosphogluconate dehydrogenase C-terminal domain-like"/>
    <property type="match status" value="1"/>
</dbReference>
<evidence type="ECO:0000259" key="3">
    <source>
        <dbReference type="Pfam" id="PF03446"/>
    </source>
</evidence>
<keyword evidence="1" id="KW-0560">Oxidoreductase</keyword>
<dbReference type="EMBL" id="JAPEVI010000001">
    <property type="protein sequence ID" value="MCX2721156.1"/>
    <property type="molecule type" value="Genomic_DNA"/>
</dbReference>
<comment type="caution">
    <text evidence="5">The sequence shown here is derived from an EMBL/GenBank/DDBJ whole genome shotgun (WGS) entry which is preliminary data.</text>
</comment>
<dbReference type="InterPro" id="IPR006115">
    <property type="entry name" value="6PGDH_NADP-bd"/>
</dbReference>
<keyword evidence="6" id="KW-1185">Reference proteome</keyword>
<keyword evidence="2" id="KW-0520">NAD</keyword>
<dbReference type="Pfam" id="PF14833">
    <property type="entry name" value="NAD_binding_11"/>
    <property type="match status" value="1"/>
</dbReference>
<sequence>MNSDSIKSEKVGFVGVGLMGHGMAKNIVEMGYKLTTIAHRNRTPVDDLVSRGASEAGTLAELAATSTMIFICLTDSDAIESVVTEMKPALTAGTIIVDCSTANPSSTERIAAELAPLGVGYADAPLGGTPKEAEAGALHAMIGCSEDVFARVEPVLSACTAKIVHLGKLGDGHRMKLLNNFLSLGYGALYAEALALSRKVGISVETFDSVVRGSRMDCGFYQTFMGYALEGNRAAHKFTLSNAYKDMKYVESMANDVQFVTAMSSAVKNSYAFGITNGGSGDDDYVPHLTDFIARANGL</sequence>
<dbReference type="Gene3D" id="1.10.1040.10">
    <property type="entry name" value="N-(1-d-carboxylethyl)-l-norvaline Dehydrogenase, domain 2"/>
    <property type="match status" value="1"/>
</dbReference>
<dbReference type="SUPFAM" id="SSF51735">
    <property type="entry name" value="NAD(P)-binding Rossmann-fold domains"/>
    <property type="match status" value="1"/>
</dbReference>
<organism evidence="5 6">
    <name type="scientific">Roseibium salinum</name>
    <dbReference type="NCBI Taxonomy" id="1604349"/>
    <lineage>
        <taxon>Bacteria</taxon>
        <taxon>Pseudomonadati</taxon>
        <taxon>Pseudomonadota</taxon>
        <taxon>Alphaproteobacteria</taxon>
        <taxon>Hyphomicrobiales</taxon>
        <taxon>Stappiaceae</taxon>
        <taxon>Roseibium</taxon>
    </lineage>
</organism>
<evidence type="ECO:0000259" key="4">
    <source>
        <dbReference type="Pfam" id="PF14833"/>
    </source>
</evidence>